<dbReference type="EMBL" id="BMNM01000007">
    <property type="protein sequence ID" value="GGI81054.1"/>
    <property type="molecule type" value="Genomic_DNA"/>
</dbReference>
<protein>
    <submittedName>
        <fullName evidence="5">Mannose-1-phosphate guanyltransferase</fullName>
    </submittedName>
</protein>
<reference evidence="5" key="2">
    <citation type="submission" date="2020-09" db="EMBL/GenBank/DDBJ databases">
        <authorList>
            <person name="Sun Q."/>
            <person name="Ohkuma M."/>
        </authorList>
    </citation>
    <scope>NUCLEOTIDE SEQUENCE</scope>
    <source>
        <strain evidence="5">JCM 11219</strain>
    </source>
</reference>
<evidence type="ECO:0000313" key="4">
    <source>
        <dbReference type="EMBL" id="BDR91125.1"/>
    </source>
</evidence>
<gene>
    <name evidence="5" type="ORF">GCM10007112_17260</name>
    <name evidence="4" type="ORF">Vsou_02180</name>
</gene>
<name>A0A830E4D1_9CREN</name>
<dbReference type="Proteomes" id="UP000657075">
    <property type="component" value="Unassembled WGS sequence"/>
</dbReference>
<sequence>MKSYDVVILAGGLATRLRPLSYSRPKPLLPVLDKEIIDWIMESITRIPLNRVFISIRYMGDLIKEHMENTWAEFKDRLVFVTESKPLGDAGPIPLIDEKYELSDTFLVVYGDIFSDISTVELINFHEKAGGLATVTLTKVDDVSRYGVAQLDENNRIINFIEKPKQYVGSNLINAGFYVFTKETIKLMPRNPEGQIKLATDVIPRLLGTGSVYGYIHNGLWFDIGTPEDYLRANFRVLANRCSGTNNHCINTDLHPTVTIQPPVYLGPNVVVGNNTELGPNVIVHKNTKIGSTTKILNSLIFNGSSLCDGSYISGAIIGSNTYIGKWVRIEDGSVIGDGVYVKDYVFIAKNAKIGPYREIMESIYKDNEIIL</sequence>
<evidence type="ECO:0000313" key="6">
    <source>
        <dbReference type="Proteomes" id="UP000657075"/>
    </source>
</evidence>
<evidence type="ECO:0000259" key="2">
    <source>
        <dbReference type="Pfam" id="PF00483"/>
    </source>
</evidence>
<comment type="similarity">
    <text evidence="1">Belongs to the transferase hexapeptide repeat family.</text>
</comment>
<dbReference type="GO" id="GO:0016740">
    <property type="term" value="F:transferase activity"/>
    <property type="evidence" value="ECO:0007669"/>
    <property type="project" value="InterPro"/>
</dbReference>
<feature type="domain" description="Mannose-1-phosphate guanyltransferase C-terminal" evidence="3">
    <location>
        <begin position="260"/>
        <end position="369"/>
    </location>
</feature>
<dbReference type="PANTHER" id="PTHR22572">
    <property type="entry name" value="SUGAR-1-PHOSPHATE GUANYL TRANSFERASE"/>
    <property type="match status" value="1"/>
</dbReference>
<dbReference type="InterPro" id="IPR056729">
    <property type="entry name" value="GMPPB_C"/>
</dbReference>
<dbReference type="InterPro" id="IPR005835">
    <property type="entry name" value="NTP_transferase_dom"/>
</dbReference>
<dbReference type="InterPro" id="IPR050486">
    <property type="entry name" value="Mannose-1P_guanyltransferase"/>
</dbReference>
<dbReference type="PROSITE" id="PS00101">
    <property type="entry name" value="HEXAPEP_TRANSFERASES"/>
    <property type="match status" value="1"/>
</dbReference>
<dbReference type="Pfam" id="PF00483">
    <property type="entry name" value="NTP_transferase"/>
    <property type="match status" value="1"/>
</dbReference>
<dbReference type="SUPFAM" id="SSF53448">
    <property type="entry name" value="Nucleotide-diphospho-sugar transferases"/>
    <property type="match status" value="1"/>
</dbReference>
<dbReference type="Gene3D" id="3.90.550.10">
    <property type="entry name" value="Spore Coat Polysaccharide Biosynthesis Protein SpsA, Chain A"/>
    <property type="match status" value="1"/>
</dbReference>
<dbReference type="Proteomes" id="UP001060771">
    <property type="component" value="Chromosome"/>
</dbReference>
<dbReference type="Pfam" id="PF25087">
    <property type="entry name" value="GMPPB_C"/>
    <property type="match status" value="1"/>
</dbReference>
<evidence type="ECO:0000313" key="5">
    <source>
        <dbReference type="EMBL" id="GGI81054.1"/>
    </source>
</evidence>
<evidence type="ECO:0000313" key="7">
    <source>
        <dbReference type="Proteomes" id="UP001060771"/>
    </source>
</evidence>
<accession>A0A830E4D1</accession>
<dbReference type="Gene3D" id="2.160.10.10">
    <property type="entry name" value="Hexapeptide repeat proteins"/>
    <property type="match status" value="1"/>
</dbReference>
<reference evidence="4" key="4">
    <citation type="journal article" date="2023" name="Microbiol. Resour. Announc.">
        <title>Complete Genome Sequence of Vulcanisaeta souniana Strain IC-059, a Hyperthermophilic Archaeon Isolated from Hot Spring Water in Japan.</title>
        <authorList>
            <person name="Kato S."/>
            <person name="Itoh T."/>
            <person name="Wu L."/>
            <person name="Ma J."/>
            <person name="Ohkuma M."/>
        </authorList>
    </citation>
    <scope>NUCLEOTIDE SEQUENCE</scope>
    <source>
        <strain evidence="4">JCM 11219</strain>
    </source>
</reference>
<evidence type="ECO:0000256" key="1">
    <source>
        <dbReference type="ARBA" id="ARBA00007274"/>
    </source>
</evidence>
<dbReference type="RefSeq" id="WP_188603584.1">
    <property type="nucleotide sequence ID" value="NZ_AP026830.1"/>
</dbReference>
<reference evidence="5" key="1">
    <citation type="journal article" date="2014" name="Int. J. Syst. Evol. Microbiol.">
        <title>Complete genome sequence of Corynebacterium casei LMG S-19264T (=DSM 44701T), isolated from a smear-ripened cheese.</title>
        <authorList>
            <consortium name="US DOE Joint Genome Institute (JGI-PGF)"/>
            <person name="Walter F."/>
            <person name="Albersmeier A."/>
            <person name="Kalinowski J."/>
            <person name="Ruckert C."/>
        </authorList>
    </citation>
    <scope>NUCLEOTIDE SEQUENCE</scope>
    <source>
        <strain evidence="5">JCM 11219</strain>
    </source>
</reference>
<dbReference type="AlphaFoldDB" id="A0A830E4D1"/>
<dbReference type="CDD" id="cd04181">
    <property type="entry name" value="NTP_transferase"/>
    <property type="match status" value="1"/>
</dbReference>
<reference evidence="7" key="3">
    <citation type="submission" date="2022-09" db="EMBL/GenBank/DDBJ databases">
        <title>Complete genome sequence of Vulcanisaeta souniana.</title>
        <authorList>
            <person name="Kato S."/>
            <person name="Itoh T."/>
            <person name="Ohkuma M."/>
        </authorList>
    </citation>
    <scope>NUCLEOTIDE SEQUENCE [LARGE SCALE GENOMIC DNA]</scope>
    <source>
        <strain evidence="7">JCM 11219</strain>
    </source>
</reference>
<dbReference type="OrthoDB" id="15372at2157"/>
<evidence type="ECO:0000259" key="3">
    <source>
        <dbReference type="Pfam" id="PF25087"/>
    </source>
</evidence>
<dbReference type="EMBL" id="AP026830">
    <property type="protein sequence ID" value="BDR91125.1"/>
    <property type="molecule type" value="Genomic_DNA"/>
</dbReference>
<dbReference type="InterPro" id="IPR018357">
    <property type="entry name" value="Hexapep_transf_CS"/>
</dbReference>
<feature type="domain" description="Nucleotidyl transferase" evidence="2">
    <location>
        <begin position="7"/>
        <end position="237"/>
    </location>
</feature>
<organism evidence="5 6">
    <name type="scientific">Vulcanisaeta souniana JCM 11219</name>
    <dbReference type="NCBI Taxonomy" id="1293586"/>
    <lineage>
        <taxon>Archaea</taxon>
        <taxon>Thermoproteota</taxon>
        <taxon>Thermoprotei</taxon>
        <taxon>Thermoproteales</taxon>
        <taxon>Thermoproteaceae</taxon>
        <taxon>Vulcanisaeta</taxon>
    </lineage>
</organism>
<dbReference type="InterPro" id="IPR029044">
    <property type="entry name" value="Nucleotide-diphossugar_trans"/>
</dbReference>
<proteinExistence type="inferred from homology"/>
<dbReference type="GeneID" id="76205771"/>
<keyword evidence="7" id="KW-1185">Reference proteome</keyword>